<dbReference type="GO" id="GO:0016491">
    <property type="term" value="F:oxidoreductase activity"/>
    <property type="evidence" value="ECO:0007669"/>
    <property type="project" value="InterPro"/>
</dbReference>
<protein>
    <submittedName>
        <fullName evidence="2">Cytochrome C biogenesis protein</fullName>
    </submittedName>
</protein>
<accession>A0A150WET5</accession>
<dbReference type="GO" id="GO:0016209">
    <property type="term" value="F:antioxidant activity"/>
    <property type="evidence" value="ECO:0007669"/>
    <property type="project" value="InterPro"/>
</dbReference>
<dbReference type="InterPro" id="IPR000866">
    <property type="entry name" value="AhpC/TSA"/>
</dbReference>
<dbReference type="Pfam" id="PF00578">
    <property type="entry name" value="AhpC-TSA"/>
    <property type="match status" value="1"/>
</dbReference>
<dbReference type="CDD" id="cd02966">
    <property type="entry name" value="TlpA_like_family"/>
    <property type="match status" value="1"/>
</dbReference>
<dbReference type="PANTHER" id="PTHR42852:SF13">
    <property type="entry name" value="PROTEIN DIPZ"/>
    <property type="match status" value="1"/>
</dbReference>
<reference evidence="2 3" key="1">
    <citation type="submission" date="2016-03" db="EMBL/GenBank/DDBJ databases">
        <authorList>
            <person name="Ploux O."/>
        </authorList>
    </citation>
    <scope>NUCLEOTIDE SEQUENCE [LARGE SCALE GENOMIC DNA]</scope>
    <source>
        <strain evidence="2 3">BER2</strain>
    </source>
</reference>
<dbReference type="EMBL" id="LUKF01000017">
    <property type="protein sequence ID" value="KYG61318.1"/>
    <property type="molecule type" value="Genomic_DNA"/>
</dbReference>
<dbReference type="OrthoDB" id="5297794at2"/>
<evidence type="ECO:0000313" key="2">
    <source>
        <dbReference type="EMBL" id="KYG61318.1"/>
    </source>
</evidence>
<comment type="caution">
    <text evidence="2">The sequence shown here is derived from an EMBL/GenBank/DDBJ whole genome shotgun (WGS) entry which is preliminary data.</text>
</comment>
<dbReference type="InterPro" id="IPR036249">
    <property type="entry name" value="Thioredoxin-like_sf"/>
</dbReference>
<dbReference type="Gene3D" id="3.40.30.10">
    <property type="entry name" value="Glutaredoxin"/>
    <property type="match status" value="1"/>
</dbReference>
<dbReference type="AlphaFoldDB" id="A0A150WET5"/>
<sequence>MFFISLFFPVAALAATPTNFDVDFKKISAAPLSPAQGISFEKLRGKVVLVDFWASWCTPCKEALPHYNRLYKAYKDKGLVVIAVNEDDDLKERDAFLKGQKFDFYIYQDQDRKMLGEFKVQALPTLYVFDKNLKPVTFYRGFGPDKPALLEKTIQDLLK</sequence>
<dbReference type="PROSITE" id="PS51352">
    <property type="entry name" value="THIOREDOXIN_2"/>
    <property type="match status" value="1"/>
</dbReference>
<dbReference type="Proteomes" id="UP000075391">
    <property type="component" value="Unassembled WGS sequence"/>
</dbReference>
<name>A0A150WET5_BDEBC</name>
<dbReference type="PRINTS" id="PR00421">
    <property type="entry name" value="THIOREDOXIN"/>
</dbReference>
<evidence type="ECO:0000313" key="3">
    <source>
        <dbReference type="Proteomes" id="UP000075391"/>
    </source>
</evidence>
<dbReference type="PANTHER" id="PTHR42852">
    <property type="entry name" value="THIOL:DISULFIDE INTERCHANGE PROTEIN DSBE"/>
    <property type="match status" value="1"/>
</dbReference>
<dbReference type="SUPFAM" id="SSF52833">
    <property type="entry name" value="Thioredoxin-like"/>
    <property type="match status" value="1"/>
</dbReference>
<gene>
    <name evidence="2" type="ORF">AZI85_08895</name>
</gene>
<dbReference type="InterPro" id="IPR050553">
    <property type="entry name" value="Thioredoxin_ResA/DsbE_sf"/>
</dbReference>
<dbReference type="InterPro" id="IPR013766">
    <property type="entry name" value="Thioredoxin_domain"/>
</dbReference>
<evidence type="ECO:0000259" key="1">
    <source>
        <dbReference type="PROSITE" id="PS51352"/>
    </source>
</evidence>
<organism evidence="2 3">
    <name type="scientific">Bdellovibrio bacteriovorus</name>
    <dbReference type="NCBI Taxonomy" id="959"/>
    <lineage>
        <taxon>Bacteria</taxon>
        <taxon>Pseudomonadati</taxon>
        <taxon>Bdellovibrionota</taxon>
        <taxon>Bdellovibrionia</taxon>
        <taxon>Bdellovibrionales</taxon>
        <taxon>Pseudobdellovibrionaceae</taxon>
        <taxon>Bdellovibrio</taxon>
    </lineage>
</organism>
<feature type="domain" description="Thioredoxin" evidence="1">
    <location>
        <begin position="4"/>
        <end position="159"/>
    </location>
</feature>
<proteinExistence type="predicted"/>